<dbReference type="Proteomes" id="UP001595803">
    <property type="component" value="Unassembled WGS sequence"/>
</dbReference>
<evidence type="ECO:0000313" key="3">
    <source>
        <dbReference type="Proteomes" id="UP001595803"/>
    </source>
</evidence>
<dbReference type="EMBL" id="JBHRZG010000024">
    <property type="protein sequence ID" value="MFC3834782.1"/>
    <property type="molecule type" value="Genomic_DNA"/>
</dbReference>
<gene>
    <name evidence="2" type="ORF">ACFOSB_18140</name>
</gene>
<name>A0ABV7ZBM5_9DEIO</name>
<evidence type="ECO:0008006" key="4">
    <source>
        <dbReference type="Google" id="ProtNLM"/>
    </source>
</evidence>
<evidence type="ECO:0000313" key="2">
    <source>
        <dbReference type="EMBL" id="MFC3834782.1"/>
    </source>
</evidence>
<organism evidence="2 3">
    <name type="scientific">Deinococcus rufus</name>
    <dbReference type="NCBI Taxonomy" id="2136097"/>
    <lineage>
        <taxon>Bacteria</taxon>
        <taxon>Thermotogati</taxon>
        <taxon>Deinococcota</taxon>
        <taxon>Deinococci</taxon>
        <taxon>Deinococcales</taxon>
        <taxon>Deinococcaceae</taxon>
        <taxon>Deinococcus</taxon>
    </lineage>
</organism>
<sequence>MTLTLPASYAPAPAARVLKQGQGLVSKRAGDATLTLTATLFAGDHWAGGAGWSGPLPRNAADGELTGLVTGEIQRTFVSRNLLRDVVIRHRNGIAGREPLWTLSPRRGLKKAEKPTADEQGRIDAYSAALTEWWDESGAWPAVQQALDTALWSGSGHLRLFISADALDDLAPDADGRPQRGIRSGTPLADVMKKLSVHAPAWAQSAVTRDTDGRVTGAVHTWTDDGGRPHSEVHERVGGKTVLHPDLLPAGTDADGRPAVEYPVPDLLLYELRLTPLVTDSIRRLSRWLDKTLTMGSRNIDLGGFTETTLLNAQMPEGEYVTEPGTGRKVWKAPRPHLRGAGVVNYVTGFPILKPDPDTGKMVPGGVSTPSIVYKDPTPFAVFQDSLNTARELIYDEAQQLHVLITGDAAANGISRQQAVNDFLSGLETTRIQLEALLRWLLSTVLALALHLSGQAGAAQDLRVRVQARASAVQPTPAEVETALKLHQTGSISEETFLQRVGVEDVQAERDTRASEGITPAIALRLCEAAPAPWIATRALQLAFPALGIADADVAAQKAIDLMETGSEPGGTDAQDNLPDDGNDDLEAETG</sequence>
<keyword evidence="3" id="KW-1185">Reference proteome</keyword>
<feature type="compositionally biased region" description="Acidic residues" evidence="1">
    <location>
        <begin position="578"/>
        <end position="591"/>
    </location>
</feature>
<accession>A0ABV7ZBM5</accession>
<feature type="region of interest" description="Disordered" evidence="1">
    <location>
        <begin position="564"/>
        <end position="591"/>
    </location>
</feature>
<dbReference type="RefSeq" id="WP_322472233.1">
    <property type="nucleotide sequence ID" value="NZ_JBHRZG010000024.1"/>
</dbReference>
<proteinExistence type="predicted"/>
<comment type="caution">
    <text evidence="2">The sequence shown here is derived from an EMBL/GenBank/DDBJ whole genome shotgun (WGS) entry which is preliminary data.</text>
</comment>
<evidence type="ECO:0000256" key="1">
    <source>
        <dbReference type="SAM" id="MobiDB-lite"/>
    </source>
</evidence>
<protein>
    <recommendedName>
        <fullName evidence="4">Phage portal protein</fullName>
    </recommendedName>
</protein>
<reference evidence="3" key="1">
    <citation type="journal article" date="2019" name="Int. J. Syst. Evol. Microbiol.">
        <title>The Global Catalogue of Microorganisms (GCM) 10K type strain sequencing project: providing services to taxonomists for standard genome sequencing and annotation.</title>
        <authorList>
            <consortium name="The Broad Institute Genomics Platform"/>
            <consortium name="The Broad Institute Genome Sequencing Center for Infectious Disease"/>
            <person name="Wu L."/>
            <person name="Ma J."/>
        </authorList>
    </citation>
    <scope>NUCLEOTIDE SEQUENCE [LARGE SCALE GENOMIC DNA]</scope>
    <source>
        <strain evidence="3">CCTCC AB 2017081</strain>
    </source>
</reference>